<dbReference type="Pfam" id="PF05013">
    <property type="entry name" value="FGase"/>
    <property type="match status" value="1"/>
</dbReference>
<dbReference type="SUPFAM" id="SSF53187">
    <property type="entry name" value="Zn-dependent exopeptidases"/>
    <property type="match status" value="1"/>
</dbReference>
<proteinExistence type="predicted"/>
<gene>
    <name evidence="2" type="ORF">O4H49_08860</name>
</gene>
<feature type="compositionally biased region" description="Polar residues" evidence="1">
    <location>
        <begin position="15"/>
        <end position="36"/>
    </location>
</feature>
<organism evidence="2 3">
    <name type="scientific">Kiloniella laminariae</name>
    <dbReference type="NCBI Taxonomy" id="454162"/>
    <lineage>
        <taxon>Bacteria</taxon>
        <taxon>Pseudomonadati</taxon>
        <taxon>Pseudomonadota</taxon>
        <taxon>Alphaproteobacteria</taxon>
        <taxon>Rhodospirillales</taxon>
        <taxon>Kiloniellaceae</taxon>
        <taxon>Kiloniella</taxon>
    </lineage>
</organism>
<protein>
    <submittedName>
        <fullName evidence="2">N-formylglutamate amidohydrolase</fullName>
    </submittedName>
</protein>
<dbReference type="Proteomes" id="UP001069802">
    <property type="component" value="Unassembled WGS sequence"/>
</dbReference>
<dbReference type="Gene3D" id="3.40.630.40">
    <property type="entry name" value="Zn-dependent exopeptidases"/>
    <property type="match status" value="1"/>
</dbReference>
<keyword evidence="3" id="KW-1185">Reference proteome</keyword>
<name>A0ABT4LIE7_9PROT</name>
<evidence type="ECO:0000256" key="1">
    <source>
        <dbReference type="SAM" id="MobiDB-lite"/>
    </source>
</evidence>
<feature type="region of interest" description="Disordered" evidence="1">
    <location>
        <begin position="12"/>
        <end position="37"/>
    </location>
</feature>
<accession>A0ABT4LIE7</accession>
<evidence type="ECO:0000313" key="2">
    <source>
        <dbReference type="EMBL" id="MCZ4280883.1"/>
    </source>
</evidence>
<reference evidence="2" key="1">
    <citation type="submission" date="2022-12" db="EMBL/GenBank/DDBJ databases">
        <title>Bacterial isolates from different developmental stages of Nematostella vectensis.</title>
        <authorList>
            <person name="Fraune S."/>
        </authorList>
    </citation>
    <scope>NUCLEOTIDE SEQUENCE</scope>
    <source>
        <strain evidence="2">G21630-S1</strain>
    </source>
</reference>
<dbReference type="RefSeq" id="WP_269423052.1">
    <property type="nucleotide sequence ID" value="NZ_JAPWGY010000002.1"/>
</dbReference>
<dbReference type="EMBL" id="JAPWGY010000002">
    <property type="protein sequence ID" value="MCZ4280883.1"/>
    <property type="molecule type" value="Genomic_DNA"/>
</dbReference>
<evidence type="ECO:0000313" key="3">
    <source>
        <dbReference type="Proteomes" id="UP001069802"/>
    </source>
</evidence>
<sequence>MTLDFDKLASKLHSSRQTTGTAPLSASSTDSNTESYQLHLPDEQTLPVVLSSPHSGSNYPTSFIEGSRLDHHNLRRSEDSFVDELLRNAPRLGAPLLCALFPRAFVDANREPFELDPQMFEDELPSYVNTSSPRVAVGLGTIARNVTSDKPIYKDKLTFAEAKDRIERFYWPYHQVLRQLVDSTKRKFGYCILIDCHSMPRLSTIAQPGNSGIKNKRSKVDFVLGDRFGKSSSSAVTRRVESILKQKDFRVLNNNPYPGGFITQHYGEPALGIHCLQIEISRHLYMDEDKIERNPELATITALMDEIILAVGAIEQASLDY</sequence>
<dbReference type="InterPro" id="IPR007709">
    <property type="entry name" value="N-FG_amidohydro"/>
</dbReference>
<comment type="caution">
    <text evidence="2">The sequence shown here is derived from an EMBL/GenBank/DDBJ whole genome shotgun (WGS) entry which is preliminary data.</text>
</comment>